<evidence type="ECO:0000256" key="1">
    <source>
        <dbReference type="ARBA" id="ARBA00004328"/>
    </source>
</evidence>
<organism evidence="3 4">
    <name type="scientific">Paramecium sonneborni</name>
    <dbReference type="NCBI Taxonomy" id="65129"/>
    <lineage>
        <taxon>Eukaryota</taxon>
        <taxon>Sar</taxon>
        <taxon>Alveolata</taxon>
        <taxon>Ciliophora</taxon>
        <taxon>Intramacronucleata</taxon>
        <taxon>Oligohymenophorea</taxon>
        <taxon>Peniculida</taxon>
        <taxon>Parameciidae</taxon>
        <taxon>Paramecium</taxon>
    </lineage>
</organism>
<dbReference type="Proteomes" id="UP000692954">
    <property type="component" value="Unassembled WGS sequence"/>
</dbReference>
<keyword evidence="4" id="KW-1185">Reference proteome</keyword>
<dbReference type="GO" id="GO:0004483">
    <property type="term" value="F:methyltransferase cap1 activity"/>
    <property type="evidence" value="ECO:0007669"/>
    <property type="project" value="InterPro"/>
</dbReference>
<comment type="subcellular location">
    <subcellularLocation>
        <location evidence="1">Virion</location>
    </subcellularLocation>
</comment>
<evidence type="ECO:0000313" key="4">
    <source>
        <dbReference type="Proteomes" id="UP000692954"/>
    </source>
</evidence>
<protein>
    <submittedName>
        <fullName evidence="3">Uncharacterized protein</fullName>
    </submittedName>
</protein>
<dbReference type="EMBL" id="CAJJDN010000161">
    <property type="protein sequence ID" value="CAD8125650.1"/>
    <property type="molecule type" value="Genomic_DNA"/>
</dbReference>
<name>A0A8S1RF51_9CILI</name>
<gene>
    <name evidence="3" type="ORF">PSON_ATCC_30995.1.T1610033</name>
</gene>
<evidence type="ECO:0000256" key="2">
    <source>
        <dbReference type="SAM" id="MobiDB-lite"/>
    </source>
</evidence>
<dbReference type="AlphaFoldDB" id="A0A8S1RF51"/>
<evidence type="ECO:0000313" key="3">
    <source>
        <dbReference type="EMBL" id="CAD8125650.1"/>
    </source>
</evidence>
<reference evidence="3" key="1">
    <citation type="submission" date="2021-01" db="EMBL/GenBank/DDBJ databases">
        <authorList>
            <consortium name="Genoscope - CEA"/>
            <person name="William W."/>
        </authorList>
    </citation>
    <scope>NUCLEOTIDE SEQUENCE</scope>
</reference>
<comment type="caution">
    <text evidence="3">The sequence shown here is derived from an EMBL/GenBank/DDBJ whole genome shotgun (WGS) entry which is preliminary data.</text>
</comment>
<feature type="region of interest" description="Disordered" evidence="2">
    <location>
        <begin position="1"/>
        <end position="26"/>
    </location>
</feature>
<dbReference type="GO" id="GO:0006370">
    <property type="term" value="P:7-methylguanosine mRNA capping"/>
    <property type="evidence" value="ECO:0007669"/>
    <property type="project" value="InterPro"/>
</dbReference>
<dbReference type="OrthoDB" id="270189at2759"/>
<accession>A0A8S1RF51</accession>
<sequence>MSMRIVQSTKKILDMSHPSQTELNNQRPKMSLMPKEKLIIGLNSKQEKKINKIVIKLEDHINKSIGEQNNIQQCQHQEVVQILQQEQLDNKETKISMEITQTHFELKVPKIMVPKSIEIPKIILPPPEISVEQEDKIMSFKTHQTNLLKQQLIQIKKCNEPIQLLLQENDKRKKYYSRAQREKEDVIHWGQRKLLISEIWFLTKYGCLSRNIIYAGAAPGFHIQFLSELFQNHKFYLFDPNDFQVKQGPKITIYQRCFTNEEAQKFKELFQNDYLFISDIRTANFKCMTPMENEQAVLRDNQLQMEWVRILKPQKAMLKFRCAYPTEINEPTEFFEGEIYIQAWAPASSTETRLIPNNYVNTIFYDNVKYEEQMFYHNDVVRKKQKGALSWDDRAETQVLTEYLRNSGINENQISKQVNLIKDQITKKLNYQ</sequence>
<dbReference type="InterPro" id="IPR025804">
    <property type="entry name" value="Pox/kineto_cap_MeTfrase"/>
</dbReference>
<feature type="compositionally biased region" description="Polar residues" evidence="2">
    <location>
        <begin position="1"/>
        <end position="10"/>
    </location>
</feature>
<feature type="compositionally biased region" description="Polar residues" evidence="2">
    <location>
        <begin position="17"/>
        <end position="26"/>
    </location>
</feature>
<dbReference type="PROSITE" id="PS51612">
    <property type="entry name" value="SAM_MT_2O_PK"/>
    <property type="match status" value="1"/>
</dbReference>
<dbReference type="InterPro" id="IPR000176">
    <property type="entry name" value="mRNA_MeTrfase-like"/>
</dbReference>
<dbReference type="CDD" id="cd20760">
    <property type="entry name" value="capping_2-OMTase_Mimiviridae"/>
    <property type="match status" value="1"/>
</dbReference>
<proteinExistence type="predicted"/>
<dbReference type="Pfam" id="PF01358">
    <property type="entry name" value="PARP_regulatory"/>
    <property type="match status" value="1"/>
</dbReference>